<dbReference type="Gene3D" id="1.10.12.10">
    <property type="entry name" value="Lyase 2-enoyl-coa Hydratase, Chain A, domain 2"/>
    <property type="match status" value="1"/>
</dbReference>
<dbReference type="Gene3D" id="3.90.226.10">
    <property type="entry name" value="2-enoyl-CoA Hydratase, Chain A, domain 1"/>
    <property type="match status" value="1"/>
</dbReference>
<reference evidence="3 4" key="2">
    <citation type="submission" date="2013-04" db="EMBL/GenBank/DDBJ databases">
        <title>The Genome Sequence of Bilophila wadsworthia 3_1_6.</title>
        <authorList>
            <consortium name="The Broad Institute Genomics Platform"/>
            <person name="Earl A."/>
            <person name="Ward D."/>
            <person name="Feldgarden M."/>
            <person name="Gevers D."/>
            <person name="Sibley C."/>
            <person name="Strauss J."/>
            <person name="Allen-Vercoe E."/>
            <person name="Walker B."/>
            <person name="Young S."/>
            <person name="Zeng Q."/>
            <person name="Gargeya S."/>
            <person name="Fitzgerald M."/>
            <person name="Haas B."/>
            <person name="Abouelleil A."/>
            <person name="Allen A.W."/>
            <person name="Alvarado L."/>
            <person name="Arachchi H.M."/>
            <person name="Berlin A.M."/>
            <person name="Chapman S.B."/>
            <person name="Gainer-Dewar J."/>
            <person name="Goldberg J."/>
            <person name="Griggs A."/>
            <person name="Gujja S."/>
            <person name="Hansen M."/>
            <person name="Howarth C."/>
            <person name="Imamovic A."/>
            <person name="Ireland A."/>
            <person name="Larimer J."/>
            <person name="McCowan C."/>
            <person name="Murphy C."/>
            <person name="Pearson M."/>
            <person name="Poon T.W."/>
            <person name="Priest M."/>
            <person name="Roberts A."/>
            <person name="Saif S."/>
            <person name="Shea T."/>
            <person name="Sisk P."/>
            <person name="Sykes S."/>
            <person name="Wortman J."/>
            <person name="Nusbaum C."/>
            <person name="Birren B."/>
        </authorList>
    </citation>
    <scope>NUCLEOTIDE SEQUENCE [LARGE SCALE GENOMIC DNA]</scope>
    <source>
        <strain evidence="3 4">3_1_6</strain>
    </source>
</reference>
<dbReference type="eggNOG" id="COG1024">
    <property type="taxonomic scope" value="Bacteria"/>
</dbReference>
<organism evidence="3 4">
    <name type="scientific">Bilophila wadsworthia (strain 3_1_6)</name>
    <dbReference type="NCBI Taxonomy" id="563192"/>
    <lineage>
        <taxon>Bacteria</taxon>
        <taxon>Pseudomonadati</taxon>
        <taxon>Thermodesulfobacteriota</taxon>
        <taxon>Desulfovibrionia</taxon>
        <taxon>Desulfovibrionales</taxon>
        <taxon>Desulfovibrionaceae</taxon>
        <taxon>Bilophila</taxon>
    </lineage>
</organism>
<gene>
    <name evidence="3" type="ORF">HMPREF0179_00104</name>
</gene>
<dbReference type="InterPro" id="IPR001753">
    <property type="entry name" value="Enoyl-CoA_hydra/iso"/>
</dbReference>
<dbReference type="GeneID" id="78087098"/>
<keyword evidence="4" id="KW-1185">Reference proteome</keyword>
<evidence type="ECO:0000313" key="4">
    <source>
        <dbReference type="Proteomes" id="UP000006034"/>
    </source>
</evidence>
<accession>E5Y1N3</accession>
<dbReference type="CDD" id="cd06558">
    <property type="entry name" value="crotonase-like"/>
    <property type="match status" value="1"/>
</dbReference>
<sequence length="253" mass="26867">MYENILFEKKDGVAYLTLNRPDQLNALNGAVLKELDDALAAIDGDAEIRVLVVRGAGEKALAAGADITEMQSMEAEAGMAFGAFGQKVFAKIEALRQPSIAMIPGFALGGGCELALACDIRIASEKARFGQPEVGLGITAGFGGTQRLPRLVGRGAASLLLFSGNMIDAAEALRIGLVDKIVPHDALAAEVSALAEGIARQARCAVQQTKRCIRHGLESGLESGLSYEAQAFGLCFSTKEQKDRMRAFVNRRR</sequence>
<dbReference type="InterPro" id="IPR029045">
    <property type="entry name" value="ClpP/crotonase-like_dom_sf"/>
</dbReference>
<dbReference type="PANTHER" id="PTHR11941:SF54">
    <property type="entry name" value="ENOYL-COA HYDRATASE, MITOCHONDRIAL"/>
    <property type="match status" value="1"/>
</dbReference>
<evidence type="ECO:0000256" key="2">
    <source>
        <dbReference type="ARBA" id="ARBA00023239"/>
    </source>
</evidence>
<dbReference type="SUPFAM" id="SSF52096">
    <property type="entry name" value="ClpP/crotonase"/>
    <property type="match status" value="1"/>
</dbReference>
<dbReference type="PANTHER" id="PTHR11941">
    <property type="entry name" value="ENOYL-COA HYDRATASE-RELATED"/>
    <property type="match status" value="1"/>
</dbReference>
<evidence type="ECO:0000256" key="1">
    <source>
        <dbReference type="ARBA" id="ARBA00005254"/>
    </source>
</evidence>
<dbReference type="EMBL" id="ADCP02000002">
    <property type="protein sequence ID" value="EFV46064.1"/>
    <property type="molecule type" value="Genomic_DNA"/>
</dbReference>
<dbReference type="AlphaFoldDB" id="E5Y1N3"/>
<keyword evidence="2" id="KW-0456">Lyase</keyword>
<dbReference type="GO" id="GO:0016829">
    <property type="term" value="F:lyase activity"/>
    <property type="evidence" value="ECO:0007669"/>
    <property type="project" value="UniProtKB-KW"/>
</dbReference>
<dbReference type="HOGENOM" id="CLU_009834_7_6_7"/>
<dbReference type="OrthoDB" id="5365311at2"/>
<protein>
    <submittedName>
        <fullName evidence="3">3-hydroxybutyryl-CoA dehydratase</fullName>
    </submittedName>
</protein>
<evidence type="ECO:0000313" key="3">
    <source>
        <dbReference type="EMBL" id="EFV46064.1"/>
    </source>
</evidence>
<comment type="caution">
    <text evidence="3">The sequence shown here is derived from an EMBL/GenBank/DDBJ whole genome shotgun (WGS) entry which is preliminary data.</text>
</comment>
<dbReference type="FunFam" id="3.90.226.10:FF:000009">
    <property type="entry name" value="Carnitinyl-CoA dehydratase"/>
    <property type="match status" value="1"/>
</dbReference>
<comment type="similarity">
    <text evidence="1">Belongs to the enoyl-CoA hydratase/isomerase family.</text>
</comment>
<dbReference type="Proteomes" id="UP000006034">
    <property type="component" value="Unassembled WGS sequence"/>
</dbReference>
<dbReference type="Pfam" id="PF00378">
    <property type="entry name" value="ECH_1"/>
    <property type="match status" value="1"/>
</dbReference>
<reference evidence="3 4" key="1">
    <citation type="submission" date="2010-10" db="EMBL/GenBank/DDBJ databases">
        <authorList>
            <consortium name="The Broad Institute Genome Sequencing Platform"/>
            <person name="Ward D."/>
            <person name="Earl A."/>
            <person name="Feldgarden M."/>
            <person name="Young S.K."/>
            <person name="Gargeya S."/>
            <person name="Zeng Q."/>
            <person name="Alvarado L."/>
            <person name="Berlin A."/>
            <person name="Bochicchio J."/>
            <person name="Chapman S.B."/>
            <person name="Chen Z."/>
            <person name="Freedman E."/>
            <person name="Gellesch M."/>
            <person name="Goldberg J."/>
            <person name="Griggs A."/>
            <person name="Gujja S."/>
            <person name="Heilman E."/>
            <person name="Heiman D."/>
            <person name="Howarth C."/>
            <person name="Mehta T."/>
            <person name="Neiman D."/>
            <person name="Pearson M."/>
            <person name="Roberts A."/>
            <person name="Saif S."/>
            <person name="Shea T."/>
            <person name="Shenoy N."/>
            <person name="Sisk P."/>
            <person name="Stolte C."/>
            <person name="Sykes S."/>
            <person name="White J."/>
            <person name="Yandava C."/>
            <person name="Allen-Vercoe E."/>
            <person name="Sibley C."/>
            <person name="Ambrose C.E."/>
            <person name="Strauss J."/>
            <person name="Daigneault M."/>
            <person name="Haas B."/>
            <person name="Nusbaum C."/>
            <person name="Birren B."/>
        </authorList>
    </citation>
    <scope>NUCLEOTIDE SEQUENCE [LARGE SCALE GENOMIC DNA]</scope>
    <source>
        <strain evidence="3 4">3_1_6</strain>
    </source>
</reference>
<name>E5Y1N3_BILW3</name>
<proteinExistence type="inferred from homology"/>
<dbReference type="RefSeq" id="WP_005024034.1">
    <property type="nucleotide sequence ID" value="NZ_KE150239.1"/>
</dbReference>
<dbReference type="InterPro" id="IPR014748">
    <property type="entry name" value="Enoyl-CoA_hydra_C"/>
</dbReference>
<dbReference type="GO" id="GO:0006635">
    <property type="term" value="P:fatty acid beta-oxidation"/>
    <property type="evidence" value="ECO:0007669"/>
    <property type="project" value="TreeGrafter"/>
</dbReference>
<dbReference type="STRING" id="563192.HMPREF0179_00104"/>